<dbReference type="InterPro" id="IPR037066">
    <property type="entry name" value="Plug_dom_sf"/>
</dbReference>
<reference evidence="16 17" key="1">
    <citation type="submission" date="2019-12" db="EMBL/GenBank/DDBJ databases">
        <title>Paraburkholderia acidiphila 7Q-K02 sp. nov and Paraburkholderia acidisoli DHF22 sp. nov., two strains isolated from forest soil.</title>
        <authorList>
            <person name="Gao Z."/>
            <person name="Qiu L."/>
        </authorList>
    </citation>
    <scope>NUCLEOTIDE SEQUENCE [LARGE SCALE GENOMIC DNA]</scope>
    <source>
        <strain evidence="16 17">DHF22</strain>
    </source>
</reference>
<dbReference type="InterPro" id="IPR011662">
    <property type="entry name" value="Secretin/TonB_short_N"/>
</dbReference>
<dbReference type="SUPFAM" id="SSF56935">
    <property type="entry name" value="Porins"/>
    <property type="match status" value="1"/>
</dbReference>
<dbReference type="CDD" id="cd01347">
    <property type="entry name" value="ligand_gated_channel"/>
    <property type="match status" value="1"/>
</dbReference>
<evidence type="ECO:0000313" key="17">
    <source>
        <dbReference type="Proteomes" id="UP000433577"/>
    </source>
</evidence>
<evidence type="ECO:0000259" key="15">
    <source>
        <dbReference type="SMART" id="SM00965"/>
    </source>
</evidence>
<keyword evidence="4 12" id="KW-1134">Transmembrane beta strand</keyword>
<dbReference type="PROSITE" id="PS52016">
    <property type="entry name" value="TONB_DEPENDENT_REC_3"/>
    <property type="match status" value="1"/>
</dbReference>
<gene>
    <name evidence="16" type="ORF">FAZ98_28305</name>
</gene>
<comment type="subcellular location">
    <subcellularLocation>
        <location evidence="1 12">Cell outer membrane</location>
        <topology evidence="1 12">Multi-pass membrane protein</topology>
    </subcellularLocation>
</comment>
<dbReference type="RefSeq" id="WP_158956291.1">
    <property type="nucleotide sequence ID" value="NZ_CP046915.1"/>
</dbReference>
<dbReference type="KEGG" id="pacs:FAZ98_28305"/>
<evidence type="ECO:0000256" key="2">
    <source>
        <dbReference type="ARBA" id="ARBA00009810"/>
    </source>
</evidence>
<keyword evidence="5" id="KW-0410">Iron transport</keyword>
<evidence type="ECO:0000313" key="16">
    <source>
        <dbReference type="EMBL" id="QGZ65644.1"/>
    </source>
</evidence>
<dbReference type="GO" id="GO:0015344">
    <property type="term" value="F:siderophore uptake transmembrane transporter activity"/>
    <property type="evidence" value="ECO:0007669"/>
    <property type="project" value="TreeGrafter"/>
</dbReference>
<evidence type="ECO:0000256" key="1">
    <source>
        <dbReference type="ARBA" id="ARBA00004571"/>
    </source>
</evidence>
<dbReference type="Pfam" id="PF07715">
    <property type="entry name" value="Plug"/>
    <property type="match status" value="1"/>
</dbReference>
<keyword evidence="7" id="KW-0408">Iron</keyword>
<evidence type="ECO:0000256" key="14">
    <source>
        <dbReference type="SAM" id="MobiDB-lite"/>
    </source>
</evidence>
<evidence type="ECO:0000256" key="7">
    <source>
        <dbReference type="ARBA" id="ARBA00023004"/>
    </source>
</evidence>
<dbReference type="InterPro" id="IPR039426">
    <property type="entry name" value="TonB-dep_rcpt-like"/>
</dbReference>
<accession>A0A7Z2GQC8</accession>
<sequence>MHPFVSAAPARLHRPRHRPPCAHEPAPQRRRHWIGAAALALFAAAATPVAQAASAASTDPAPAGATVAREHYDIPAGPLEGALNQFGLKAGVTISFAGALAANRASAGLHGDYTADEGLARLLRNTGVSARVQTNGSYTLGEDTGNASPADATVLPAVKVNSRAIKAGSYRAPSEANITRSDARVIDTPQAIDVVPAQVLKDQRPRNLDDALANVSGIVQGNTLAGTQDTLLKRGFGGNRDGSIMENGMPLVQGRALNDAVDSVEVLKGPTSLLYGIMDPGGVVNVVSKQPLLTPYHAISLGGSTYGHGRNGGDASVDLSGPVGDSGLAYRLVIDQTSEQYWRNFGEHRETLVAPSLAWYGRDTQIVLSYQYRKFLYPFDRGTALDPKTNEPLAIPARERLDEPFNQMSGESHLIQLQADHAFNADWKAHLGYSYNRETYDANQLRVQGINSTTGAVSRSNDATHGALSTDSYAIAYVDGHFDIAGLRNDVQIGADDEYRRIYRADLLRQTTQYTFNYLNPVYGLESPSSTVSASDSDQTDTLHDTSAFVQDSLHLGEKWILVGGMRFLSYNQVAGKGRPFVANTNLNGTKWLPRAGVVYKWTDTVSLYGSYTKSLKPTSTIAPLSTGVVVDSSVLPEEATSWELGAKIAMPAGLTGTLALFNIDKSNVLVSQYNDTTKQTDWRTSGKARSRGVELDVSGQIGEHWSVIASYAYIDAKTTEDPLYAGNQLWNVAQNTASLAAVYDFGALFGGDQLRVGAGAHYVGRRPGDSANSFTLPAYTVCDAFATYDTKWGKRPVSFQLNVKNLFNKTYYPSSANRYFVAVGDARQVSLQGTLEF</sequence>
<keyword evidence="10 16" id="KW-0675">Receptor</keyword>
<keyword evidence="11 12" id="KW-0998">Cell outer membrane</keyword>
<keyword evidence="6 12" id="KW-0812">Transmembrane</keyword>
<evidence type="ECO:0000256" key="3">
    <source>
        <dbReference type="ARBA" id="ARBA00022448"/>
    </source>
</evidence>
<evidence type="ECO:0000256" key="10">
    <source>
        <dbReference type="ARBA" id="ARBA00023170"/>
    </source>
</evidence>
<dbReference type="Gene3D" id="2.40.170.20">
    <property type="entry name" value="TonB-dependent receptor, beta-barrel domain"/>
    <property type="match status" value="1"/>
</dbReference>
<dbReference type="PANTHER" id="PTHR32552:SF85">
    <property type="entry name" value="BLL7968 PROTEIN"/>
    <property type="match status" value="1"/>
</dbReference>
<evidence type="ECO:0000256" key="4">
    <source>
        <dbReference type="ARBA" id="ARBA00022452"/>
    </source>
</evidence>
<feature type="region of interest" description="Disordered" evidence="14">
    <location>
        <begin position="1"/>
        <end position="28"/>
    </location>
</feature>
<evidence type="ECO:0000256" key="13">
    <source>
        <dbReference type="RuleBase" id="RU003357"/>
    </source>
</evidence>
<proteinExistence type="inferred from homology"/>
<keyword evidence="17" id="KW-1185">Reference proteome</keyword>
<dbReference type="GO" id="GO:0009279">
    <property type="term" value="C:cell outer membrane"/>
    <property type="evidence" value="ECO:0007669"/>
    <property type="project" value="UniProtKB-SubCell"/>
</dbReference>
<keyword evidence="9 12" id="KW-0472">Membrane</keyword>
<name>A0A7Z2GQC8_9BURK</name>
<dbReference type="Pfam" id="PF00593">
    <property type="entry name" value="TonB_dep_Rec_b-barrel"/>
    <property type="match status" value="1"/>
</dbReference>
<evidence type="ECO:0000256" key="6">
    <source>
        <dbReference type="ARBA" id="ARBA00022692"/>
    </source>
</evidence>
<evidence type="ECO:0000256" key="5">
    <source>
        <dbReference type="ARBA" id="ARBA00022496"/>
    </source>
</evidence>
<comment type="similarity">
    <text evidence="2 12 13">Belongs to the TonB-dependent receptor family.</text>
</comment>
<dbReference type="GO" id="GO:0038023">
    <property type="term" value="F:signaling receptor activity"/>
    <property type="evidence" value="ECO:0007669"/>
    <property type="project" value="InterPro"/>
</dbReference>
<dbReference type="InterPro" id="IPR012910">
    <property type="entry name" value="Plug_dom"/>
</dbReference>
<feature type="domain" description="Secretin/TonB short N-terminal" evidence="15">
    <location>
        <begin position="92"/>
        <end position="143"/>
    </location>
</feature>
<keyword evidence="5" id="KW-0406">Ion transport</keyword>
<dbReference type="PANTHER" id="PTHR32552">
    <property type="entry name" value="FERRICHROME IRON RECEPTOR-RELATED"/>
    <property type="match status" value="1"/>
</dbReference>
<evidence type="ECO:0000256" key="11">
    <source>
        <dbReference type="ARBA" id="ARBA00023237"/>
    </source>
</evidence>
<dbReference type="OrthoDB" id="9790771at2"/>
<protein>
    <submittedName>
        <fullName evidence="16">TonB-dependent siderophore receptor</fullName>
    </submittedName>
</protein>
<dbReference type="NCBIfam" id="TIGR01783">
    <property type="entry name" value="TonB-siderophor"/>
    <property type="match status" value="1"/>
</dbReference>
<dbReference type="InterPro" id="IPR010105">
    <property type="entry name" value="TonB_sidphr_rcpt"/>
</dbReference>
<dbReference type="AlphaFoldDB" id="A0A7Z2GQC8"/>
<dbReference type="InterPro" id="IPR000531">
    <property type="entry name" value="Beta-barrel_TonB"/>
</dbReference>
<feature type="compositionally biased region" description="Basic residues" evidence="14">
    <location>
        <begin position="11"/>
        <end position="20"/>
    </location>
</feature>
<dbReference type="GO" id="GO:0015891">
    <property type="term" value="P:siderophore transport"/>
    <property type="evidence" value="ECO:0007669"/>
    <property type="project" value="InterPro"/>
</dbReference>
<dbReference type="Gene3D" id="3.55.50.30">
    <property type="match status" value="1"/>
</dbReference>
<dbReference type="EMBL" id="CP046915">
    <property type="protein sequence ID" value="QGZ65644.1"/>
    <property type="molecule type" value="Genomic_DNA"/>
</dbReference>
<dbReference type="InterPro" id="IPR036942">
    <property type="entry name" value="Beta-barrel_TonB_sf"/>
</dbReference>
<keyword evidence="8 13" id="KW-0798">TonB box</keyword>
<keyword evidence="3 12" id="KW-0813">Transport</keyword>
<dbReference type="Pfam" id="PF07660">
    <property type="entry name" value="STN"/>
    <property type="match status" value="1"/>
</dbReference>
<evidence type="ECO:0000256" key="12">
    <source>
        <dbReference type="PROSITE-ProRule" id="PRU01360"/>
    </source>
</evidence>
<dbReference type="Gene3D" id="2.170.130.10">
    <property type="entry name" value="TonB-dependent receptor, plug domain"/>
    <property type="match status" value="1"/>
</dbReference>
<evidence type="ECO:0000256" key="8">
    <source>
        <dbReference type="ARBA" id="ARBA00023077"/>
    </source>
</evidence>
<dbReference type="SMART" id="SM00965">
    <property type="entry name" value="STN"/>
    <property type="match status" value="1"/>
</dbReference>
<evidence type="ECO:0000256" key="9">
    <source>
        <dbReference type="ARBA" id="ARBA00023136"/>
    </source>
</evidence>
<dbReference type="Proteomes" id="UP000433577">
    <property type="component" value="Chromosome 3"/>
</dbReference>
<organism evidence="16 17">
    <name type="scientific">Paraburkholderia acidisoli</name>
    <dbReference type="NCBI Taxonomy" id="2571748"/>
    <lineage>
        <taxon>Bacteria</taxon>
        <taxon>Pseudomonadati</taxon>
        <taxon>Pseudomonadota</taxon>
        <taxon>Betaproteobacteria</taxon>
        <taxon>Burkholderiales</taxon>
        <taxon>Burkholderiaceae</taxon>
        <taxon>Paraburkholderia</taxon>
    </lineage>
</organism>